<dbReference type="AlphaFoldDB" id="A0A6P4ESQ3"/>
<reference evidence="3" key="2">
    <citation type="submission" date="2025-04" db="UniProtKB">
        <authorList>
            <consortium name="RefSeq"/>
        </authorList>
    </citation>
    <scope>IDENTIFICATION</scope>
</reference>
<organism evidence="3">
    <name type="scientific">Drosophila rhopaloa</name>
    <name type="common">Fruit fly</name>
    <dbReference type="NCBI Taxonomy" id="1041015"/>
    <lineage>
        <taxon>Eukaryota</taxon>
        <taxon>Metazoa</taxon>
        <taxon>Ecdysozoa</taxon>
        <taxon>Arthropoda</taxon>
        <taxon>Hexapoda</taxon>
        <taxon>Insecta</taxon>
        <taxon>Pterygota</taxon>
        <taxon>Neoptera</taxon>
        <taxon>Endopterygota</taxon>
        <taxon>Diptera</taxon>
        <taxon>Brachycera</taxon>
        <taxon>Muscomorpha</taxon>
        <taxon>Ephydroidea</taxon>
        <taxon>Drosophilidae</taxon>
        <taxon>Drosophila</taxon>
        <taxon>Sophophora</taxon>
    </lineage>
</organism>
<reference evidence="2" key="1">
    <citation type="journal article" date="2021" name="Elife">
        <title>Highly contiguous assemblies of 101 drosophilid genomes.</title>
        <authorList>
            <person name="Kim B.Y."/>
            <person name="Wang J.R."/>
            <person name="Miller D.E."/>
            <person name="Barmina O."/>
            <person name="Delaney E."/>
            <person name="Thompson A."/>
            <person name="Comeault A.A."/>
            <person name="Peede D."/>
            <person name="D'Agostino E.R."/>
            <person name="Pelaez J."/>
            <person name="Aguilar J.M."/>
            <person name="Haji D."/>
            <person name="Matsunaga T."/>
            <person name="Armstrong E.E."/>
            <person name="Zych M."/>
            <person name="Ogawa Y."/>
            <person name="Stamenkovic-Radak M."/>
            <person name="Jelic M."/>
            <person name="Veselinovic M.S."/>
            <person name="Tanaskovic M."/>
            <person name="Eric P."/>
            <person name="Gao J.J."/>
            <person name="Katoh T.K."/>
            <person name="Toda M.J."/>
            <person name="Watabe H."/>
            <person name="Watada M."/>
            <person name="Davis J.S."/>
            <person name="Moyle L.C."/>
            <person name="Manoli G."/>
            <person name="Bertolini E."/>
            <person name="Kostal V."/>
            <person name="Hawley R.S."/>
            <person name="Takahashi A."/>
            <person name="Jones C.D."/>
            <person name="Price D.K."/>
            <person name="Whiteman N."/>
            <person name="Kopp A."/>
            <person name="Matute D.R."/>
            <person name="Petrov D.A."/>
        </authorList>
    </citation>
    <scope>NUCLEOTIDE SEQUENCE [LARGE SCALE GENOMIC DNA]</scope>
</reference>
<dbReference type="RefSeq" id="XP_016976186.1">
    <property type="nucleotide sequence ID" value="XM_017120697.1"/>
</dbReference>
<evidence type="ECO:0000313" key="3">
    <source>
        <dbReference type="RefSeq" id="XP_016976186.1"/>
    </source>
</evidence>
<protein>
    <submittedName>
        <fullName evidence="3">Uncharacterized protein LOC108042437</fullName>
    </submittedName>
</protein>
<evidence type="ECO:0000313" key="2">
    <source>
        <dbReference type="Proteomes" id="UP001652680"/>
    </source>
</evidence>
<sequence length="134" mass="15509">MVDRGNNLVLPVGPCTSELTESQASYAPPKIKKVLPTRGNRMEQFLWQELFAEYNRQASVPVDLGEDRTEYYDQFCKDVPPKNEETEEVLINKYPLYCTSAVTVWNHDGDVTRTFKRKYSITKPIHECTEKFAL</sequence>
<dbReference type="GeneID" id="108042437"/>
<gene>
    <name evidence="3" type="primary">LOC108042437</name>
    <name evidence="1" type="synonym">108042437</name>
</gene>
<dbReference type="OrthoDB" id="7880152at2759"/>
<dbReference type="EnsemblMetazoa" id="XM_017120697.2">
    <property type="protein sequence ID" value="XP_016976186.1"/>
    <property type="gene ID" value="LOC108042437"/>
</dbReference>
<name>A0A6P4ESQ3_DRORH</name>
<dbReference type="Proteomes" id="UP001652680">
    <property type="component" value="Unassembled WGS sequence"/>
</dbReference>
<evidence type="ECO:0000313" key="1">
    <source>
        <dbReference type="EnsemblMetazoa" id="XP_016976186.1"/>
    </source>
</evidence>
<proteinExistence type="predicted"/>
<accession>A0A6P4ESQ3</accession>
<keyword evidence="2" id="KW-1185">Reference proteome</keyword>
<reference evidence="1" key="3">
    <citation type="submission" date="2025-05" db="UniProtKB">
        <authorList>
            <consortium name="EnsemblMetazoa"/>
        </authorList>
    </citation>
    <scope>IDENTIFICATION</scope>
</reference>